<dbReference type="Pfam" id="PF00650">
    <property type="entry name" value="CRAL_TRIO"/>
    <property type="match status" value="2"/>
</dbReference>
<accession>A0A0L7LCR3</accession>
<evidence type="ECO:0000259" key="1">
    <source>
        <dbReference type="PROSITE" id="PS50191"/>
    </source>
</evidence>
<feature type="non-terminal residue" evidence="2">
    <location>
        <position position="518"/>
    </location>
</feature>
<dbReference type="AlphaFoldDB" id="A0A0L7LCR3"/>
<comment type="caution">
    <text evidence="2">The sequence shown here is derived from an EMBL/GenBank/DDBJ whole genome shotgun (WGS) entry which is preliminary data.</text>
</comment>
<dbReference type="STRING" id="104452.A0A0L7LCR3"/>
<feature type="domain" description="CRAL-TRIO" evidence="1">
    <location>
        <begin position="245"/>
        <end position="403"/>
    </location>
</feature>
<proteinExistence type="predicted"/>
<reference evidence="2 3" key="1">
    <citation type="journal article" date="2015" name="Genome Biol. Evol.">
        <title>The genome of winter moth (Operophtera brumata) provides a genomic perspective on sexual dimorphism and phenology.</title>
        <authorList>
            <person name="Derks M.F."/>
            <person name="Smit S."/>
            <person name="Salis L."/>
            <person name="Schijlen E."/>
            <person name="Bossers A."/>
            <person name="Mateman C."/>
            <person name="Pijl A.S."/>
            <person name="de Ridder D."/>
            <person name="Groenen M.A."/>
            <person name="Visser M.E."/>
            <person name="Megens H.J."/>
        </authorList>
    </citation>
    <scope>NUCLEOTIDE SEQUENCE [LARGE SCALE GENOMIC DNA]</scope>
    <source>
        <strain evidence="2">WM2013NL</strain>
        <tissue evidence="2">Head and thorax</tissue>
    </source>
</reference>
<dbReference type="InterPro" id="IPR036865">
    <property type="entry name" value="CRAL-TRIO_dom_sf"/>
</dbReference>
<dbReference type="SUPFAM" id="SSF52087">
    <property type="entry name" value="CRAL/TRIO domain"/>
    <property type="match status" value="2"/>
</dbReference>
<dbReference type="CDD" id="cd00170">
    <property type="entry name" value="SEC14"/>
    <property type="match status" value="2"/>
</dbReference>
<keyword evidence="3" id="KW-1185">Reference proteome</keyword>
<gene>
    <name evidence="2" type="ORF">OBRU01_11105</name>
</gene>
<feature type="non-terminal residue" evidence="2">
    <location>
        <position position="1"/>
    </location>
</feature>
<dbReference type="Gene3D" id="1.20.5.1200">
    <property type="entry name" value="Alpha-tocopherol transfer"/>
    <property type="match status" value="1"/>
</dbReference>
<dbReference type="EMBL" id="JTDY01001677">
    <property type="protein sequence ID" value="KOB73179.1"/>
    <property type="molecule type" value="Genomic_DNA"/>
</dbReference>
<dbReference type="Gene3D" id="3.40.525.10">
    <property type="entry name" value="CRAL-TRIO lipid binding domain"/>
    <property type="match status" value="3"/>
</dbReference>
<dbReference type="PANTHER" id="PTHR10174:SF130">
    <property type="entry name" value="ALPHA-TOCOPHEROL TRANSFER PROTEIN-LIKE"/>
    <property type="match status" value="1"/>
</dbReference>
<dbReference type="GO" id="GO:1902936">
    <property type="term" value="F:phosphatidylinositol bisphosphate binding"/>
    <property type="evidence" value="ECO:0007669"/>
    <property type="project" value="TreeGrafter"/>
</dbReference>
<evidence type="ECO:0000313" key="3">
    <source>
        <dbReference type="Proteomes" id="UP000037510"/>
    </source>
</evidence>
<dbReference type="PANTHER" id="PTHR10174">
    <property type="entry name" value="ALPHA-TOCOPHEROL TRANSFER PROTEIN-RELATED"/>
    <property type="match status" value="1"/>
</dbReference>
<dbReference type="InterPro" id="IPR001251">
    <property type="entry name" value="CRAL-TRIO_dom"/>
</dbReference>
<dbReference type="GO" id="GO:0016020">
    <property type="term" value="C:membrane"/>
    <property type="evidence" value="ECO:0007669"/>
    <property type="project" value="TreeGrafter"/>
</dbReference>
<organism evidence="2 3">
    <name type="scientific">Operophtera brumata</name>
    <name type="common">Winter moth</name>
    <name type="synonym">Phalaena brumata</name>
    <dbReference type="NCBI Taxonomy" id="104452"/>
    <lineage>
        <taxon>Eukaryota</taxon>
        <taxon>Metazoa</taxon>
        <taxon>Ecdysozoa</taxon>
        <taxon>Arthropoda</taxon>
        <taxon>Hexapoda</taxon>
        <taxon>Insecta</taxon>
        <taxon>Pterygota</taxon>
        <taxon>Neoptera</taxon>
        <taxon>Endopterygota</taxon>
        <taxon>Lepidoptera</taxon>
        <taxon>Glossata</taxon>
        <taxon>Ditrysia</taxon>
        <taxon>Geometroidea</taxon>
        <taxon>Geometridae</taxon>
        <taxon>Larentiinae</taxon>
        <taxon>Operophtera</taxon>
    </lineage>
</organism>
<evidence type="ECO:0000313" key="2">
    <source>
        <dbReference type="EMBL" id="KOB73179.1"/>
    </source>
</evidence>
<dbReference type="PROSITE" id="PS50191">
    <property type="entry name" value="CRAL_TRIO"/>
    <property type="match status" value="1"/>
</dbReference>
<protein>
    <submittedName>
        <fullName evidence="2">Putative CRAL/TRIO domain-containing protein</fullName>
    </submittedName>
</protein>
<dbReference type="Proteomes" id="UP000037510">
    <property type="component" value="Unassembled WGS sequence"/>
</dbReference>
<sequence>AELNRHEDTDSAETSYELCDEDPYTKKRSIEVLRNMIYVRYCDFRNQNPHYWRDVDWFSLTRLGSIFEGVLYDRPDVGRLIICRLVNSSRFFETLFPLFKRFAPADDLWKKVHFHGYDFTSLHRFIDPVCLPRRYGGIQEETSLELWLTKIRQYKNKDSRFFETLFPLFKRFAPADDLWKKVHFHGYDFTSLHRWEHVKMAFIEIAFQAEISRYEDPEFEEYAKRNCNECFETRHKFLRCRRFIPALAHKLVRRNNQLGTTTVLIMLRFKLIIMVRYEEFRHKNAYLYDCSAFGLQKVKNVYGRWESDVVPIEDVVRCALLMDEVASMQPKLQILGVTIVVDLEGLNISHVSQLTPTVASQIVSLMGQFIPAAVFKRMYFHGSDMNSLHQHIDPEYLPKEYGGCCRHFISTEEWISKIDAYKDDFIVKELTDLGIYIYPEYLPKEYGGCCRHFISTEEWISKIDASKDDFIVKELTDLGFTEYGGCCRHFISTEEWICKIDAYKDDFIVKELRDLGFT</sequence>
<name>A0A0L7LCR3_OPEBR</name>